<organism evidence="1 2">
    <name type="scientific">Bifidobacterium asteroides</name>
    <dbReference type="NCBI Taxonomy" id="1684"/>
    <lineage>
        <taxon>Bacteria</taxon>
        <taxon>Bacillati</taxon>
        <taxon>Actinomycetota</taxon>
        <taxon>Actinomycetes</taxon>
        <taxon>Bifidobacteriales</taxon>
        <taxon>Bifidobacteriaceae</taxon>
        <taxon>Bifidobacterium</taxon>
    </lineage>
</organism>
<name>A0ABS3ITW4_9BIFI</name>
<protein>
    <submittedName>
        <fullName evidence="1">Uncharacterized protein</fullName>
    </submittedName>
</protein>
<gene>
    <name evidence="1" type="ORF">J1F30_02965</name>
</gene>
<comment type="caution">
    <text evidence="1">The sequence shown here is derived from an EMBL/GenBank/DDBJ whole genome shotgun (WGS) entry which is preliminary data.</text>
</comment>
<reference evidence="1" key="1">
    <citation type="submission" date="2021-03" db="EMBL/GenBank/DDBJ databases">
        <title>Genome sequence of Bifidobacterium asteroides strain wkB204 isolated from a honey bee gut.</title>
        <authorList>
            <person name="Motta E.V.S."/>
            <person name="Kwong W.K."/>
            <person name="Moran N.A."/>
        </authorList>
    </citation>
    <scope>NUCLEOTIDE SEQUENCE</scope>
    <source>
        <strain evidence="1">WkB204</strain>
    </source>
</reference>
<dbReference type="Proteomes" id="UP000664299">
    <property type="component" value="Unassembled WGS sequence"/>
</dbReference>
<accession>A0ABS3ITW4</accession>
<dbReference type="EMBL" id="JAFMNU010000003">
    <property type="protein sequence ID" value="MBO0623333.1"/>
    <property type="molecule type" value="Genomic_DNA"/>
</dbReference>
<keyword evidence="2" id="KW-1185">Reference proteome</keyword>
<proteinExistence type="predicted"/>
<evidence type="ECO:0000313" key="2">
    <source>
        <dbReference type="Proteomes" id="UP000664299"/>
    </source>
</evidence>
<evidence type="ECO:0000313" key="1">
    <source>
        <dbReference type="EMBL" id="MBO0623333.1"/>
    </source>
</evidence>
<sequence length="94" mass="10519">MFVGTPAIKHYNTFPDHHPSAFLILDMIFNITHLPEQMHHSRQQNIPSAGSKAWSESLIHKLGTNTAEVELMQAPDKLGLLADSENRTPSIGCW</sequence>